<dbReference type="GeneID" id="62194403"/>
<dbReference type="EMBL" id="CP064812">
    <property type="protein sequence ID" value="QPG73689.1"/>
    <property type="molecule type" value="Genomic_DNA"/>
</dbReference>
<organism evidence="2 3">
    <name type="scientific">Eeniella nana</name>
    <name type="common">Yeast</name>
    <name type="synonym">Brettanomyces nanus</name>
    <dbReference type="NCBI Taxonomy" id="13502"/>
    <lineage>
        <taxon>Eukaryota</taxon>
        <taxon>Fungi</taxon>
        <taxon>Dikarya</taxon>
        <taxon>Ascomycota</taxon>
        <taxon>Saccharomycotina</taxon>
        <taxon>Pichiomycetes</taxon>
        <taxon>Pichiales</taxon>
        <taxon>Pichiaceae</taxon>
        <taxon>Brettanomyces</taxon>
    </lineage>
</organism>
<gene>
    <name evidence="2" type="ORF">FOA43_001002</name>
</gene>
<dbReference type="Proteomes" id="UP000662931">
    <property type="component" value="Chromosome 1"/>
</dbReference>
<dbReference type="AlphaFoldDB" id="A0A875S1G5"/>
<reference evidence="2" key="1">
    <citation type="submission" date="2020-10" db="EMBL/GenBank/DDBJ databases">
        <authorList>
            <person name="Roach M.J.R."/>
        </authorList>
    </citation>
    <scope>NUCLEOTIDE SEQUENCE</scope>
    <source>
        <strain evidence="2">CBS 1945</strain>
    </source>
</reference>
<accession>A0A875S1G5</accession>
<keyword evidence="3" id="KW-1185">Reference proteome</keyword>
<evidence type="ECO:0000256" key="1">
    <source>
        <dbReference type="SAM" id="MobiDB-lite"/>
    </source>
</evidence>
<dbReference type="KEGG" id="bnn:FOA43_001002"/>
<evidence type="ECO:0000313" key="2">
    <source>
        <dbReference type="EMBL" id="QPG73689.1"/>
    </source>
</evidence>
<feature type="region of interest" description="Disordered" evidence="1">
    <location>
        <begin position="71"/>
        <end position="90"/>
    </location>
</feature>
<sequence length="451" mass="52631">MGFAIPGIVLNYSEVRPMRNYRKRRTKTNNDSGEYIQPASISALPYNYQLQVVPRRNYEFNRVFSSTMDIRSARQGSERRKRNKIDSLNRQESHHKHRLLTLSLLPLEILLKIIAMSGNINGIKLVDRFFFDLVDLHYKHLLRLFIDYYYLYRMTCVACIDSSLQSNTLTDTEHVKNSLAMTLEEIAKNTKILKRKRRYSGEYTFKDIIVVMDVEAFNQPYIRHDVFREFHADAILPKKEIVALKEEVSKSLANLRGQLQEAYQNNFTSSQRIDKDKLIAKYINETRIDLPFYDSSRPKNVDRIMTGGYNEKLQILRDVLHRDHVFNGNLESMLWFLLELNTSASKEILKTDSAFGKITLKEVKGFLKRQTGNKPPVFQDNDLILCILFNTDKKWCRYLLQFAASASLEEDEYFWSRIMDTKRLDCVRMLEKYAGLGPGPQVINVLAGSSQ</sequence>
<protein>
    <submittedName>
        <fullName evidence="2">Uncharacterized protein</fullName>
    </submittedName>
</protein>
<evidence type="ECO:0000313" key="3">
    <source>
        <dbReference type="Proteomes" id="UP000662931"/>
    </source>
</evidence>
<dbReference type="OrthoDB" id="3994378at2759"/>
<name>A0A875S1G5_EENNA</name>
<proteinExistence type="predicted"/>
<dbReference type="RefSeq" id="XP_038777254.1">
    <property type="nucleotide sequence ID" value="XM_038921326.1"/>
</dbReference>